<dbReference type="RefSeq" id="WP_098037422.1">
    <property type="nucleotide sequence ID" value="NZ_CWGJ01000002.1"/>
</dbReference>
<feature type="domain" description="AB hydrolase-1" evidence="1">
    <location>
        <begin position="39"/>
        <end position="214"/>
    </location>
</feature>
<dbReference type="Gene3D" id="3.40.50.1820">
    <property type="entry name" value="alpha/beta hydrolase"/>
    <property type="match status" value="1"/>
</dbReference>
<dbReference type="OrthoDB" id="252464at2"/>
<dbReference type="Pfam" id="PF12697">
    <property type="entry name" value="Abhydrolase_6"/>
    <property type="match status" value="1"/>
</dbReference>
<dbReference type="AlphaFoldDB" id="A0A0H5DMY6"/>
<accession>A0A0H5DMY6</accession>
<keyword evidence="3" id="KW-1185">Reference proteome</keyword>
<dbReference type="PANTHER" id="PTHR43798:SF29">
    <property type="entry name" value="AB HYDROLASE-1 DOMAIN-CONTAINING PROTEIN"/>
    <property type="match status" value="1"/>
</dbReference>
<protein>
    <submittedName>
        <fullName evidence="2">Alpha/beta family hydrolase</fullName>
    </submittedName>
</protein>
<dbReference type="GO" id="GO:0016787">
    <property type="term" value="F:hydrolase activity"/>
    <property type="evidence" value="ECO:0007669"/>
    <property type="project" value="UniProtKB-KW"/>
</dbReference>
<dbReference type="SUPFAM" id="SSF53474">
    <property type="entry name" value="alpha/beta-Hydrolases"/>
    <property type="match status" value="1"/>
</dbReference>
<evidence type="ECO:0000313" key="3">
    <source>
        <dbReference type="Proteomes" id="UP000220251"/>
    </source>
</evidence>
<gene>
    <name evidence="2" type="ORF">ELAC_0200</name>
</gene>
<name>A0A0H5DMY6_9BACT</name>
<dbReference type="EMBL" id="CWGJ01000002">
    <property type="protein sequence ID" value="CRX37561.1"/>
    <property type="molecule type" value="Genomic_DNA"/>
</dbReference>
<proteinExistence type="predicted"/>
<reference evidence="3" key="1">
    <citation type="submission" date="2015-06" db="EMBL/GenBank/DDBJ databases">
        <authorList>
            <person name="Bertelli C."/>
        </authorList>
    </citation>
    <scope>NUCLEOTIDE SEQUENCE [LARGE SCALE GENOMIC DNA]</scope>
    <source>
        <strain evidence="3">CRIB-30</strain>
    </source>
</reference>
<dbReference type="Proteomes" id="UP000220251">
    <property type="component" value="Unassembled WGS sequence"/>
</dbReference>
<sequence length="235" mass="25943">MKPPLVLIPGMLSNGLVWTHQVKNLSAGASIQVIEAVQDTPEKMVAQILKRAPPYFAVAGHSMGGWLCLELMKQAPSRIVKLALINTTARPDSDEKRSRRRRLIDRTLAGEFDAIVEELAALFVFDDKVRHEVVSMFQEVGPEAFVNQQRAMLARGDTFFALPHIHVPALVIHAALDENFSLEEHQELSETIPGAKLAVVEGSGHMSPMERPEVITGLIREWLASPSNSLKSLSL</sequence>
<dbReference type="InterPro" id="IPR029058">
    <property type="entry name" value="AB_hydrolase_fold"/>
</dbReference>
<keyword evidence="2" id="KW-0378">Hydrolase</keyword>
<evidence type="ECO:0000259" key="1">
    <source>
        <dbReference type="Pfam" id="PF12697"/>
    </source>
</evidence>
<dbReference type="PANTHER" id="PTHR43798">
    <property type="entry name" value="MONOACYLGLYCEROL LIPASE"/>
    <property type="match status" value="1"/>
</dbReference>
<dbReference type="InterPro" id="IPR050266">
    <property type="entry name" value="AB_hydrolase_sf"/>
</dbReference>
<evidence type="ECO:0000313" key="2">
    <source>
        <dbReference type="EMBL" id="CRX37561.1"/>
    </source>
</evidence>
<organism evidence="2 3">
    <name type="scientific">Estrella lausannensis</name>
    <dbReference type="NCBI Taxonomy" id="483423"/>
    <lineage>
        <taxon>Bacteria</taxon>
        <taxon>Pseudomonadati</taxon>
        <taxon>Chlamydiota</taxon>
        <taxon>Chlamydiia</taxon>
        <taxon>Parachlamydiales</taxon>
        <taxon>Candidatus Criblamydiaceae</taxon>
        <taxon>Estrella</taxon>
    </lineage>
</organism>
<dbReference type="InterPro" id="IPR000073">
    <property type="entry name" value="AB_hydrolase_1"/>
</dbReference>